<dbReference type="EMBL" id="MW822144">
    <property type="protein sequence ID" value="QWT29882.1"/>
    <property type="molecule type" value="Genomic_DNA"/>
</dbReference>
<dbReference type="Proteomes" id="UP000683386">
    <property type="component" value="Segment"/>
</dbReference>
<name>A0A8F2IWC1_9CAUD</name>
<dbReference type="KEGG" id="vg:77931573"/>
<organism evidence="1 2">
    <name type="scientific">Streptomyces phage KimJongPhill</name>
    <dbReference type="NCBI Taxonomy" id="2848886"/>
    <lineage>
        <taxon>Viruses</taxon>
        <taxon>Duplodnaviria</taxon>
        <taxon>Heunggongvirae</taxon>
        <taxon>Uroviricota</taxon>
        <taxon>Caudoviricetes</taxon>
        <taxon>Zukovirus</taxon>
        <taxon>Zukovirus phill</taxon>
    </lineage>
</organism>
<evidence type="ECO:0000313" key="1">
    <source>
        <dbReference type="EMBL" id="QWT29882.1"/>
    </source>
</evidence>
<accession>A0A8F2IWC1</accession>
<evidence type="ECO:0000313" key="2">
    <source>
        <dbReference type="Proteomes" id="UP000683386"/>
    </source>
</evidence>
<keyword evidence="2" id="KW-1185">Reference proteome</keyword>
<gene>
    <name evidence="1" type="primary">101</name>
    <name evidence="1" type="ORF">SEA_KIMJONGPHILL_101</name>
</gene>
<sequence>MTWYTNRHDIMISPHLRLRAGGALAWGARGILDGNVVRPCAARRGVVSLPCKRESREREIMEKPSHFERKNPDVIGKFISLTAELLSADMTQADYDKLREIAGILNPGGGAFGFVARLNGDVERLHPHIQRRD</sequence>
<proteinExistence type="predicted"/>
<dbReference type="RefSeq" id="YP_010655707.1">
    <property type="nucleotide sequence ID" value="NC_070830.1"/>
</dbReference>
<dbReference type="GeneID" id="77931573"/>
<reference evidence="1" key="1">
    <citation type="submission" date="2021-03" db="EMBL/GenBank/DDBJ databases">
        <authorList>
            <person name="Alqahtani R."/>
            <person name="Behailu E."/>
            <person name="Cappabianca D.W."/>
            <person name="Csanadi-Schwartz K.M."/>
            <person name="Dalal A.S."/>
            <person name="Fahim M.S."/>
            <person name="Franklin J.M."/>
            <person name="Gluckman M.H."/>
            <person name="Levine C.J."/>
            <person name="Martin N."/>
            <person name="Milza N."/>
            <person name="Najmabadi R."/>
            <person name="Newman A.M."/>
            <person name="Pajunar M."/>
            <person name="Qalawee I."/>
            <person name="Rizvi A."/>
            <person name="Samuel A."/>
            <person name="Smith A."/>
            <person name="Swann F.E."/>
            <person name="Sweeney P."/>
            <person name="Torres N.R."/>
            <person name="Ventrone L."/>
            <person name="Ventura L."/>
            <person name="Wroe M."/>
            <person name="Acquaye N.A."/>
            <person name="Agnes T.J."/>
            <person name="Ahmed A."/>
            <person name="Ahmed S."/>
            <person name="Amodu B.A."/>
            <person name="Arefeayne N.F."/>
            <person name="Asamoah-Frimpong E.A."/>
            <person name="Attaran A."/>
            <person name="Barragan J.M."/>
            <person name="Baumgarten L.N."/>
            <person name="Berhane B."/>
            <person name="Beyene A."/>
            <person name="Bhattarai B."/>
            <person name="Biondokin D.V."/>
            <person name="Boone B.K."/>
            <person name="Burney S.Z."/>
            <person name="Cayanan J.-R.T."/>
            <person name="Cesta G."/>
            <person name="Chang J."/>
            <person name="Chavez J."/>
            <person name="Chorbajian C."/>
            <person name="Christian S."/>
            <person name="Corns J.R."/>
            <person name="Corns N.R."/>
            <person name="Cowan J.T."/>
            <person name="Coyne C."/>
            <person name="Dadzie B."/>
            <person name="Datu D.-L.V."/>
            <person name="Deng B.C."/>
            <person name="Der L."/>
            <person name="Dickerson K."/>
            <person name="Dozier E."/>
            <person name="Egbunine A.O."/>
            <person name="Farooq M."/>
            <person name="Fonge A.E."/>
            <person name="Ghomsi-Nono M.P."/>
            <person name="Giampietro H."/>
            <person name="Gunnison R.P."/>
            <person name="Han S.H."/>
            <person name="Hennigan A.J."/>
            <person name="Hong A.N."/>
            <person name="Ijomor E.C."/>
            <person name="Jalali A."/>
            <person name="Jamil T.Z."/>
            <person name="Jenkins C.R."/>
            <person name="Joseph M.A."/>
            <person name="Jowanowitch O.J."/>
            <person name="Kang D."/>
            <person name="Khan A."/>
            <person name="Khan Z.K."/>
            <person name="Kiewe T."/>
            <person name="Kjerulf A.B."/>
            <person name="Kolosey V."/>
            <person name="Kurup M."/>
            <person name="Lee V.H."/>
            <person name="Llontop-Maldonado V."/>
            <person name="Long P."/>
            <person name="Lu N."/>
            <person name="Majekodunmi A."/>
            <person name="Malik H.W."/>
            <person name="Marcellino S.C."/>
            <person name="Martinez L.A."/>
            <person name="Meher F.N."/>
            <person name="Michelin M.A."/>
            <person name="Mitchell K.G."/>
            <person name="Mullens W.J."/>
            <person name="Nwakama C."/>
            <person name="Nwosu F.T."/>
            <person name="Oboh E.C."/>
            <person name="Odujinrin O."/>
            <person name="Ogunsan O."/>
            <person name="O'Neill K."/>
            <person name="Oxlaj J.A."/>
            <person name="Patel A.K."/>
            <person name="Patel B.R."/>
            <person name="Pham Q."/>
            <person name="Porter J."/>
            <person name="Portes J."/>
            <person name="Prokopenko A."/>
            <person name="Quraishi M."/>
            <person name="Qureshi M.-A."/>
            <person name="Rivera A."/>
            <person name="Rubalsky V."/>
            <person name="Saikali Y."/>
            <person name="Saqaf K."/>
            <person name="Saroya S.R."/>
            <person name="Seas A."/>
            <person name="Shadrick R.E."/>
            <person name="Sharda N."/>
            <person name="Sigindere M.T."/>
            <person name="Simbi V.G."/>
            <person name="Thuzar C."/>
            <person name="Tran K."/>
            <person name="Tran V.D."/>
            <person name="Trang W."/>
            <person name="Vaishnav N."/>
            <person name="Vuong K."/>
            <person name="Walker C."/>
            <person name="Wallace S.A."/>
            <person name="Warfield J.C."/>
            <person name="Wikina T."/>
            <person name="Wobbeking F.T."/>
            <person name="Worrent L.D."/>
            <person name="Yan T."/>
            <person name="Zehra A."/>
            <person name="Avazpour P."/>
            <person name="Kim F.M."/>
            <person name="Mason K."/>
            <person name="Nguyen D.A."/>
            <person name="Pettit S.M."/>
            <person name="Zhou O.J."/>
            <person name="Brissett D.L."/>
            <person name="Gualtieri C."/>
            <person name="Hufford T.M."/>
            <person name="Ko J.M."/>
            <person name="Novak J.K."/>
            <person name="Smith Z.M."/>
            <person name="Mayer-Bacon C."/>
            <person name="Erill I."/>
            <person name="Caruso S.M."/>
            <person name="Garlena R.A."/>
            <person name="Russell D.A."/>
            <person name="Pope W.H."/>
            <person name="Jacobs-Sera D."/>
            <person name="Hatfull G.F."/>
        </authorList>
    </citation>
    <scope>NUCLEOTIDE SEQUENCE</scope>
</reference>
<protein>
    <submittedName>
        <fullName evidence="1">Uncharacterized protein</fullName>
    </submittedName>
</protein>